<dbReference type="Pfam" id="PF09072">
    <property type="entry name" value="TMA7"/>
    <property type="match status" value="1"/>
</dbReference>
<gene>
    <name evidence="2" type="ORF">ISF_08239</name>
</gene>
<keyword evidence="3" id="KW-1185">Reference proteome</keyword>
<dbReference type="AlphaFoldDB" id="A0A167MQB6"/>
<sequence length="66" mass="7368">MTHTDGKLKPLKAAKKEAKVLDDEDKARIAKQREVERELKDAKNQVAKKKGPLKLSSQGLKKSGKK</sequence>
<evidence type="ECO:0000313" key="3">
    <source>
        <dbReference type="Proteomes" id="UP000076744"/>
    </source>
</evidence>
<reference evidence="2 3" key="1">
    <citation type="journal article" date="2016" name="Genome Biol. Evol.">
        <title>Divergent and convergent evolution of fungal pathogenicity.</title>
        <authorList>
            <person name="Shang Y."/>
            <person name="Xiao G."/>
            <person name="Zheng P."/>
            <person name="Cen K."/>
            <person name="Zhan S."/>
            <person name="Wang C."/>
        </authorList>
    </citation>
    <scope>NUCLEOTIDE SEQUENCE [LARGE SCALE GENOMIC DNA]</scope>
    <source>
        <strain evidence="2 3">ARSEF 2679</strain>
    </source>
</reference>
<proteinExistence type="predicted"/>
<accession>A0A167MQB6</accession>
<dbReference type="RefSeq" id="XP_018700924.1">
    <property type="nucleotide sequence ID" value="XM_018851842.1"/>
</dbReference>
<comment type="caution">
    <text evidence="2">The sequence shown here is derived from an EMBL/GenBank/DDBJ whole genome shotgun (WGS) entry which is preliminary data.</text>
</comment>
<dbReference type="EMBL" id="AZHB01000028">
    <property type="protein sequence ID" value="OAA54638.1"/>
    <property type="molecule type" value="Genomic_DNA"/>
</dbReference>
<dbReference type="InterPro" id="IPR015157">
    <property type="entry name" value="TMA7"/>
</dbReference>
<evidence type="ECO:0000313" key="2">
    <source>
        <dbReference type="EMBL" id="OAA54638.1"/>
    </source>
</evidence>
<dbReference type="Proteomes" id="UP000076744">
    <property type="component" value="Unassembled WGS sequence"/>
</dbReference>
<name>A0A167MQB6_CORFA</name>
<protein>
    <submittedName>
        <fullName evidence="2">Translation machinery associated TMA7</fullName>
    </submittedName>
</protein>
<evidence type="ECO:0000256" key="1">
    <source>
        <dbReference type="SAM" id="MobiDB-lite"/>
    </source>
</evidence>
<organism evidence="2 3">
    <name type="scientific">Cordyceps fumosorosea (strain ARSEF 2679)</name>
    <name type="common">Isaria fumosorosea</name>
    <dbReference type="NCBI Taxonomy" id="1081104"/>
    <lineage>
        <taxon>Eukaryota</taxon>
        <taxon>Fungi</taxon>
        <taxon>Dikarya</taxon>
        <taxon>Ascomycota</taxon>
        <taxon>Pezizomycotina</taxon>
        <taxon>Sordariomycetes</taxon>
        <taxon>Hypocreomycetidae</taxon>
        <taxon>Hypocreales</taxon>
        <taxon>Cordycipitaceae</taxon>
        <taxon>Cordyceps</taxon>
    </lineage>
</organism>
<feature type="region of interest" description="Disordered" evidence="1">
    <location>
        <begin position="1"/>
        <end position="66"/>
    </location>
</feature>
<feature type="compositionally biased region" description="Low complexity" evidence="1">
    <location>
        <begin position="53"/>
        <end position="66"/>
    </location>
</feature>
<feature type="compositionally biased region" description="Basic and acidic residues" evidence="1">
    <location>
        <begin position="1"/>
        <end position="43"/>
    </location>
</feature>
<dbReference type="PANTHER" id="PTHR28632">
    <property type="entry name" value="TRANSLATION MACHINERY-ASSOCIATED PROTEIN 7"/>
    <property type="match status" value="1"/>
</dbReference>
<dbReference type="GeneID" id="30024531"/>